<dbReference type="GO" id="GO:0005829">
    <property type="term" value="C:cytosol"/>
    <property type="evidence" value="ECO:0007669"/>
    <property type="project" value="TreeGrafter"/>
</dbReference>
<accession>A0A521CWZ0</accession>
<feature type="domain" description="NADP-dependent oxidoreductase" evidence="1">
    <location>
        <begin position="2"/>
        <end position="117"/>
    </location>
</feature>
<dbReference type="SUPFAM" id="SSF51430">
    <property type="entry name" value="NAD(P)-linked oxidoreductase"/>
    <property type="match status" value="1"/>
</dbReference>
<dbReference type="Pfam" id="PF00248">
    <property type="entry name" value="Aldo_ket_red"/>
    <property type="match status" value="1"/>
</dbReference>
<dbReference type="InterPro" id="IPR023210">
    <property type="entry name" value="NADP_OxRdtase_dom"/>
</dbReference>
<dbReference type="InterPro" id="IPR050523">
    <property type="entry name" value="AKR_Detox_Biosynth"/>
</dbReference>
<evidence type="ECO:0000313" key="3">
    <source>
        <dbReference type="Proteomes" id="UP000317557"/>
    </source>
</evidence>
<gene>
    <name evidence="2" type="ORF">SAMN06265219_106192</name>
</gene>
<dbReference type="Gene3D" id="3.20.20.100">
    <property type="entry name" value="NADP-dependent oxidoreductase domain"/>
    <property type="match status" value="1"/>
</dbReference>
<evidence type="ECO:0000313" key="2">
    <source>
        <dbReference type="EMBL" id="SMO63966.1"/>
    </source>
</evidence>
<sequence length="120" mass="13112">MADLCHEEGLGVITYYSLASGFLTGKYRGEDDLDKSVRGEGIDKYLDDRGFRILSALDQLAEKHEVTQAGIALAWLIHKDNVTAPIASATKKDHLSAFVEATETELSSEDMGLLDEASSY</sequence>
<evidence type="ECO:0000259" key="1">
    <source>
        <dbReference type="Pfam" id="PF00248"/>
    </source>
</evidence>
<protein>
    <submittedName>
        <fullName evidence="2">Aldo/keto reductase family protein</fullName>
    </submittedName>
</protein>
<name>A0A521CWZ0_9BACT</name>
<dbReference type="InterPro" id="IPR036812">
    <property type="entry name" value="NAD(P)_OxRdtase_dom_sf"/>
</dbReference>
<dbReference type="AlphaFoldDB" id="A0A521CWZ0"/>
<organism evidence="2 3">
    <name type="scientific">Gracilimonas mengyeensis</name>
    <dbReference type="NCBI Taxonomy" id="1302730"/>
    <lineage>
        <taxon>Bacteria</taxon>
        <taxon>Pseudomonadati</taxon>
        <taxon>Balneolota</taxon>
        <taxon>Balneolia</taxon>
        <taxon>Balneolales</taxon>
        <taxon>Balneolaceae</taxon>
        <taxon>Gracilimonas</taxon>
    </lineage>
</organism>
<dbReference type="PANTHER" id="PTHR43364">
    <property type="entry name" value="NADH-SPECIFIC METHYLGLYOXAL REDUCTASE-RELATED"/>
    <property type="match status" value="1"/>
</dbReference>
<dbReference type="Proteomes" id="UP000317557">
    <property type="component" value="Unassembled WGS sequence"/>
</dbReference>
<proteinExistence type="predicted"/>
<reference evidence="2 3" key="1">
    <citation type="submission" date="2017-05" db="EMBL/GenBank/DDBJ databases">
        <authorList>
            <person name="Varghese N."/>
            <person name="Submissions S."/>
        </authorList>
    </citation>
    <scope>NUCLEOTIDE SEQUENCE [LARGE SCALE GENOMIC DNA]</scope>
    <source>
        <strain evidence="2 3">DSM 21985</strain>
    </source>
</reference>
<keyword evidence="3" id="KW-1185">Reference proteome</keyword>
<dbReference type="EMBL" id="FXTP01000006">
    <property type="protein sequence ID" value="SMO63966.1"/>
    <property type="molecule type" value="Genomic_DNA"/>
</dbReference>
<dbReference type="PANTHER" id="PTHR43364:SF6">
    <property type="entry name" value="OXIDOREDUCTASE-RELATED"/>
    <property type="match status" value="1"/>
</dbReference>